<dbReference type="RefSeq" id="WP_057771300.1">
    <property type="nucleotide sequence ID" value="NZ_CP042593.1"/>
</dbReference>
<dbReference type="OrthoDB" id="9805749at2"/>
<comment type="similarity">
    <text evidence="2">Belongs to the nucleobase:cation symporter-2 (NCS2) (TC 2.A.40) family.</text>
</comment>
<dbReference type="InterPro" id="IPR006042">
    <property type="entry name" value="Xan_ur_permease"/>
</dbReference>
<evidence type="ECO:0000256" key="7">
    <source>
        <dbReference type="ARBA" id="ARBA00023136"/>
    </source>
</evidence>
<dbReference type="InterPro" id="IPR006043">
    <property type="entry name" value="NCS2"/>
</dbReference>
<dbReference type="PROSITE" id="PS01116">
    <property type="entry name" value="XANTH_URACIL_PERMASE"/>
    <property type="match status" value="1"/>
</dbReference>
<feature type="transmembrane region" description="Helical" evidence="8">
    <location>
        <begin position="180"/>
        <end position="200"/>
    </location>
</feature>
<dbReference type="InterPro" id="IPR017588">
    <property type="entry name" value="UacT-like"/>
</dbReference>
<proteinExistence type="inferred from homology"/>
<dbReference type="GO" id="GO:0042907">
    <property type="term" value="F:xanthine transmembrane transporter activity"/>
    <property type="evidence" value="ECO:0007669"/>
    <property type="project" value="TreeGrafter"/>
</dbReference>
<dbReference type="NCBIfam" id="TIGR03173">
    <property type="entry name" value="pbuX"/>
    <property type="match status" value="1"/>
</dbReference>
<evidence type="ECO:0000256" key="8">
    <source>
        <dbReference type="SAM" id="Phobius"/>
    </source>
</evidence>
<dbReference type="PANTHER" id="PTHR42810:SF4">
    <property type="entry name" value="URIC ACID TRANSPORTER UACT"/>
    <property type="match status" value="1"/>
</dbReference>
<evidence type="ECO:0000256" key="4">
    <source>
        <dbReference type="ARBA" id="ARBA00022475"/>
    </source>
</evidence>
<evidence type="ECO:0000256" key="2">
    <source>
        <dbReference type="ARBA" id="ARBA00008821"/>
    </source>
</evidence>
<dbReference type="PANTHER" id="PTHR42810">
    <property type="entry name" value="PURINE PERMEASE C1399.01C-RELATED"/>
    <property type="match status" value="1"/>
</dbReference>
<dbReference type="Pfam" id="PF00860">
    <property type="entry name" value="Xan_ur_permease"/>
    <property type="match status" value="1"/>
</dbReference>
<dbReference type="EMBL" id="CP042593">
    <property type="protein sequence ID" value="QED48375.1"/>
    <property type="molecule type" value="Genomic_DNA"/>
</dbReference>
<keyword evidence="10" id="KW-1185">Reference proteome</keyword>
<accession>A0A5B8Z5Q3</accession>
<feature type="transmembrane region" description="Helical" evidence="8">
    <location>
        <begin position="338"/>
        <end position="356"/>
    </location>
</feature>
<evidence type="ECO:0000256" key="3">
    <source>
        <dbReference type="ARBA" id="ARBA00022448"/>
    </source>
</evidence>
<evidence type="ECO:0000256" key="6">
    <source>
        <dbReference type="ARBA" id="ARBA00022989"/>
    </source>
</evidence>
<evidence type="ECO:0000256" key="1">
    <source>
        <dbReference type="ARBA" id="ARBA00004651"/>
    </source>
</evidence>
<evidence type="ECO:0000256" key="5">
    <source>
        <dbReference type="ARBA" id="ARBA00022692"/>
    </source>
</evidence>
<dbReference type="NCBIfam" id="NF037981">
    <property type="entry name" value="NCS2_1"/>
    <property type="match status" value="1"/>
</dbReference>
<evidence type="ECO:0000313" key="10">
    <source>
        <dbReference type="Proteomes" id="UP000321555"/>
    </source>
</evidence>
<name>A0A5B8Z5Q3_CYTDA</name>
<keyword evidence="5 8" id="KW-0812">Transmembrane</keyword>
<dbReference type="GO" id="GO:0005886">
    <property type="term" value="C:plasma membrane"/>
    <property type="evidence" value="ECO:0007669"/>
    <property type="project" value="UniProtKB-SubCell"/>
</dbReference>
<evidence type="ECO:0000313" key="9">
    <source>
        <dbReference type="EMBL" id="QED48375.1"/>
    </source>
</evidence>
<gene>
    <name evidence="9" type="ORF">FSZ17_14630</name>
</gene>
<feature type="transmembrane region" description="Helical" evidence="8">
    <location>
        <begin position="68"/>
        <end position="88"/>
    </location>
</feature>
<keyword evidence="7 8" id="KW-0472">Membrane</keyword>
<feature type="transmembrane region" description="Helical" evidence="8">
    <location>
        <begin position="154"/>
        <end position="173"/>
    </location>
</feature>
<keyword evidence="4" id="KW-1003">Cell membrane</keyword>
<dbReference type="AlphaFoldDB" id="A0A5B8Z5Q3"/>
<feature type="transmembrane region" description="Helical" evidence="8">
    <location>
        <begin position="368"/>
        <end position="390"/>
    </location>
</feature>
<comment type="subcellular location">
    <subcellularLocation>
        <location evidence="1">Cell membrane</location>
        <topology evidence="1">Multi-pass membrane protein</topology>
    </subcellularLocation>
</comment>
<dbReference type="STRING" id="1742359.GCA_001439625_02002"/>
<organism evidence="9 10">
    <name type="scientific">Cytobacillus dafuensis</name>
    <name type="common">Bacillus dafuensis</name>
    <dbReference type="NCBI Taxonomy" id="1742359"/>
    <lineage>
        <taxon>Bacteria</taxon>
        <taxon>Bacillati</taxon>
        <taxon>Bacillota</taxon>
        <taxon>Bacilli</taxon>
        <taxon>Bacillales</taxon>
        <taxon>Bacillaceae</taxon>
        <taxon>Cytobacillus</taxon>
    </lineage>
</organism>
<keyword evidence="3" id="KW-0813">Transport</keyword>
<feature type="transmembrane region" description="Helical" evidence="8">
    <location>
        <begin position="121"/>
        <end position="142"/>
    </location>
</feature>
<protein>
    <submittedName>
        <fullName evidence="9">Purine permease</fullName>
    </submittedName>
</protein>
<feature type="transmembrane region" description="Helical" evidence="8">
    <location>
        <begin position="94"/>
        <end position="114"/>
    </location>
</feature>
<keyword evidence="6 8" id="KW-1133">Transmembrane helix</keyword>
<dbReference type="NCBIfam" id="TIGR00801">
    <property type="entry name" value="ncs2"/>
    <property type="match status" value="1"/>
</dbReference>
<reference evidence="10" key="1">
    <citation type="submission" date="2019-08" db="EMBL/GenBank/DDBJ databases">
        <authorList>
            <person name="Zheng X."/>
        </authorList>
    </citation>
    <scope>NUCLEOTIDE SEQUENCE [LARGE SCALE GENOMIC DNA]</scope>
    <source>
        <strain evidence="10">FJAT-25496</strain>
    </source>
</reference>
<dbReference type="Proteomes" id="UP000321555">
    <property type="component" value="Chromosome"/>
</dbReference>
<feature type="transmembrane region" description="Helical" evidence="8">
    <location>
        <begin position="12"/>
        <end position="35"/>
    </location>
</feature>
<dbReference type="KEGG" id="bda:FSZ17_14630"/>
<sequence>MNQQRLKVASLGIQHVLAMYAGAVIVPLIIGGALGLTGEQLTYLVSIDILTSGVATILQVWRNKYFGIGLPIVLGCTFTAVGPIIAIGNQYGISAIYGAILVSGVFVVIIGKYFGKLVRFFPPVVTGSVVTIIGITLVPVAMNNMAGGQGSPDFGALSNIALAFGTLLFIILLFRFSKGFIRSISILIGLIAGTIAASFMGKVDFTAVGEASWFHMAKPFYFGLPTFEITPIITMILVALVSLVESSGVYFALGDICGKKIEEKDLVNGYRAEGLASIIGGIFNSFPYTTYSQNVGLIQISGVKSNNVIYTAASMLILLGFVPKIGAITTIIPAPVLGGAMVAMFGMVVASGIKMLSKVEFASQENLLIIACSVGMGLGVSVVPGLFAQLPDSIRILTENGIVAGSLTAILLNILFNEIKFKQKHPVKIKESKVL</sequence>
<feature type="transmembrane region" description="Helical" evidence="8">
    <location>
        <begin position="220"/>
        <end position="244"/>
    </location>
</feature>
<feature type="transmembrane region" description="Helical" evidence="8">
    <location>
        <begin position="308"/>
        <end position="332"/>
    </location>
</feature>
<feature type="transmembrane region" description="Helical" evidence="8">
    <location>
        <begin position="396"/>
        <end position="416"/>
    </location>
</feature>
<feature type="transmembrane region" description="Helical" evidence="8">
    <location>
        <begin position="41"/>
        <end position="61"/>
    </location>
</feature>